<dbReference type="EMBL" id="BK029940">
    <property type="protein sequence ID" value="DAD55937.1"/>
    <property type="molecule type" value="Genomic_DNA"/>
</dbReference>
<name>A0A8D9PEU5_9VIRU</name>
<proteinExistence type="predicted"/>
<evidence type="ECO:0000313" key="1">
    <source>
        <dbReference type="EMBL" id="DAD55937.1"/>
    </source>
</evidence>
<organism evidence="1">
    <name type="scientific">Bacteriophage sp</name>
    <dbReference type="NCBI Taxonomy" id="38018"/>
    <lineage>
        <taxon>Viruses</taxon>
    </lineage>
</organism>
<protein>
    <submittedName>
        <fullName evidence="1">Uncharacterized protein</fullName>
    </submittedName>
</protein>
<reference evidence="1" key="1">
    <citation type="journal article" date="2021" name="Proc. Natl. Acad. Sci. U.S.A.">
        <title>A Catalog of Tens of Thousands of Viruses from Human Metagenomes Reveals Hidden Associations with Chronic Diseases.</title>
        <authorList>
            <person name="Tisza M.J."/>
            <person name="Buck C.B."/>
        </authorList>
    </citation>
    <scope>NUCLEOTIDE SEQUENCE</scope>
    <source>
        <strain evidence="1">CtOZu12</strain>
    </source>
</reference>
<sequence>MDSCLKPLGYILQLKTFGFEPKNGSLASNILSELLLVSTL</sequence>
<accession>A0A8D9PEU5</accession>